<dbReference type="Proteomes" id="UP000499080">
    <property type="component" value="Unassembled WGS sequence"/>
</dbReference>
<proteinExistence type="predicted"/>
<dbReference type="EMBL" id="BGPR01000500">
    <property type="protein sequence ID" value="GBM23548.1"/>
    <property type="molecule type" value="Genomic_DNA"/>
</dbReference>
<dbReference type="AlphaFoldDB" id="A0A4Y2E692"/>
<evidence type="ECO:0000313" key="2">
    <source>
        <dbReference type="Proteomes" id="UP000499080"/>
    </source>
</evidence>
<name>A0A4Y2E692_ARAVE</name>
<gene>
    <name evidence="1" type="ORF">AVEN_196630_1</name>
</gene>
<keyword evidence="2" id="KW-1185">Reference proteome</keyword>
<comment type="caution">
    <text evidence="1">The sequence shown here is derived from an EMBL/GenBank/DDBJ whole genome shotgun (WGS) entry which is preliminary data.</text>
</comment>
<protein>
    <submittedName>
        <fullName evidence="1">Uncharacterized protein</fullName>
    </submittedName>
</protein>
<accession>A0A4Y2E692</accession>
<reference evidence="1 2" key="1">
    <citation type="journal article" date="2019" name="Sci. Rep.">
        <title>Orb-weaving spider Araneus ventricosus genome elucidates the spidroin gene catalogue.</title>
        <authorList>
            <person name="Kono N."/>
            <person name="Nakamura H."/>
            <person name="Ohtoshi R."/>
            <person name="Moran D.A.P."/>
            <person name="Shinohara A."/>
            <person name="Yoshida Y."/>
            <person name="Fujiwara M."/>
            <person name="Mori M."/>
            <person name="Tomita M."/>
            <person name="Arakawa K."/>
        </authorList>
    </citation>
    <scope>NUCLEOTIDE SEQUENCE [LARGE SCALE GENOMIC DNA]</scope>
</reference>
<evidence type="ECO:0000313" key="1">
    <source>
        <dbReference type="EMBL" id="GBM23548.1"/>
    </source>
</evidence>
<sequence>MWKRFTWILAPKKRFLVAQTVTVTSEVSRNELFSEYAINFWFNIVTKIALWLHAESSPTSRLTENNTLFSNIPEKKAQVTVKTALAQISNTNRQQFTDCNSNSTFSTSRRLTAYQFALRTTLQREIPKTIAVDELTESIKHSSPIQAWRYL</sequence>
<organism evidence="1 2">
    <name type="scientific">Araneus ventricosus</name>
    <name type="common">Orbweaver spider</name>
    <name type="synonym">Epeira ventricosa</name>
    <dbReference type="NCBI Taxonomy" id="182803"/>
    <lineage>
        <taxon>Eukaryota</taxon>
        <taxon>Metazoa</taxon>
        <taxon>Ecdysozoa</taxon>
        <taxon>Arthropoda</taxon>
        <taxon>Chelicerata</taxon>
        <taxon>Arachnida</taxon>
        <taxon>Araneae</taxon>
        <taxon>Araneomorphae</taxon>
        <taxon>Entelegynae</taxon>
        <taxon>Araneoidea</taxon>
        <taxon>Araneidae</taxon>
        <taxon>Araneus</taxon>
    </lineage>
</organism>